<dbReference type="PROSITE" id="PS51257">
    <property type="entry name" value="PROKAR_LIPOPROTEIN"/>
    <property type="match status" value="1"/>
</dbReference>
<dbReference type="PROSITE" id="PS51724">
    <property type="entry name" value="SPOR"/>
    <property type="match status" value="1"/>
</dbReference>
<dbReference type="Gene3D" id="1.25.40.10">
    <property type="entry name" value="Tetratricopeptide repeat domain"/>
    <property type="match status" value="1"/>
</dbReference>
<evidence type="ECO:0000259" key="3">
    <source>
        <dbReference type="PROSITE" id="PS51724"/>
    </source>
</evidence>
<dbReference type="SUPFAM" id="SSF48452">
    <property type="entry name" value="TPR-like"/>
    <property type="match status" value="1"/>
</dbReference>
<dbReference type="InterPro" id="IPR036680">
    <property type="entry name" value="SPOR-like_sf"/>
</dbReference>
<feature type="chain" id="PRO_5026716406" evidence="2">
    <location>
        <begin position="23"/>
        <end position="413"/>
    </location>
</feature>
<organism evidence="4">
    <name type="scientific">uncultured Sphingomonadaceae bacterium</name>
    <dbReference type="NCBI Taxonomy" id="169976"/>
    <lineage>
        <taxon>Bacteria</taxon>
        <taxon>Pseudomonadati</taxon>
        <taxon>Pseudomonadota</taxon>
        <taxon>Alphaproteobacteria</taxon>
        <taxon>Sphingomonadales</taxon>
        <taxon>Sphingomonadaceae</taxon>
        <taxon>environmental samples</taxon>
    </lineage>
</organism>
<dbReference type="Gene3D" id="3.30.70.1070">
    <property type="entry name" value="Sporulation related repeat"/>
    <property type="match status" value="1"/>
</dbReference>
<feature type="domain" description="SPOR" evidence="3">
    <location>
        <begin position="317"/>
        <end position="401"/>
    </location>
</feature>
<sequence>MGRHFAIAATSLALALLGSACAPMTPEARPRGALAAKTVPTARTVVAAEGRVAAAPRDAAERRALAEAYLRSGRFLSAAVTFSDVLRLRPDDGRAGLLRVLSLAALGEHRLALHGIDELGADVSPADRGLAFALAGDPRRGAELLEAAARASGADARTRQNLALAYALDGRWAEARAVAAQDVSPAELDGRMLEWAAFARPSAPHQQVAWMLGVQPTLDPGQPVRLALRDEPGAAFAEARDAAAVPMDAPAPDGPVAPAAAVAAAAAPMPPPMPAADPGPASAVDQALARMIAAQRPMAVIAQVAAGFAPRPATAQSARQGRFVVQLGAFDSAAMVDEAWRAALRRFSGLSGLTPASAQVVLRGRRFHRLAATGFATNAEAQALCRRYQAEGGQCFARPAAGDQPLRRAARGA</sequence>
<name>A0A6J4TGQ0_9SPHN</name>
<dbReference type="InterPro" id="IPR019734">
    <property type="entry name" value="TPR_rpt"/>
</dbReference>
<dbReference type="Pfam" id="PF05036">
    <property type="entry name" value="SPOR"/>
    <property type="match status" value="1"/>
</dbReference>
<evidence type="ECO:0000256" key="2">
    <source>
        <dbReference type="SAM" id="SignalP"/>
    </source>
</evidence>
<keyword evidence="2" id="KW-0732">Signal</keyword>
<dbReference type="InterPro" id="IPR007730">
    <property type="entry name" value="SPOR-like_dom"/>
</dbReference>
<proteinExistence type="predicted"/>
<evidence type="ECO:0000256" key="1">
    <source>
        <dbReference type="PROSITE-ProRule" id="PRU00339"/>
    </source>
</evidence>
<accession>A0A6J4TGQ0</accession>
<gene>
    <name evidence="4" type="ORF">AVDCRST_MAG39-2828</name>
</gene>
<feature type="signal peptide" evidence="2">
    <location>
        <begin position="1"/>
        <end position="22"/>
    </location>
</feature>
<keyword evidence="1" id="KW-0802">TPR repeat</keyword>
<protein>
    <submittedName>
        <fullName evidence="4">SPOR domain-containing protein</fullName>
    </submittedName>
</protein>
<reference evidence="4" key="1">
    <citation type="submission" date="2020-02" db="EMBL/GenBank/DDBJ databases">
        <authorList>
            <person name="Meier V. D."/>
        </authorList>
    </citation>
    <scope>NUCLEOTIDE SEQUENCE</scope>
    <source>
        <strain evidence="4">AVDCRST_MAG39</strain>
    </source>
</reference>
<dbReference type="InterPro" id="IPR011990">
    <property type="entry name" value="TPR-like_helical_dom_sf"/>
</dbReference>
<dbReference type="EMBL" id="CADCVW010000106">
    <property type="protein sequence ID" value="CAA9522108.1"/>
    <property type="molecule type" value="Genomic_DNA"/>
</dbReference>
<dbReference type="PROSITE" id="PS50005">
    <property type="entry name" value="TPR"/>
    <property type="match status" value="1"/>
</dbReference>
<dbReference type="GO" id="GO:0042834">
    <property type="term" value="F:peptidoglycan binding"/>
    <property type="evidence" value="ECO:0007669"/>
    <property type="project" value="InterPro"/>
</dbReference>
<evidence type="ECO:0000313" key="4">
    <source>
        <dbReference type="EMBL" id="CAA9522108.1"/>
    </source>
</evidence>
<dbReference type="AlphaFoldDB" id="A0A6J4TGQ0"/>
<feature type="repeat" description="TPR" evidence="1">
    <location>
        <begin position="59"/>
        <end position="92"/>
    </location>
</feature>